<dbReference type="InterPro" id="IPR001387">
    <property type="entry name" value="Cro/C1-type_HTH"/>
</dbReference>
<dbReference type="PROSITE" id="PS50943">
    <property type="entry name" value="HTH_CROC1"/>
    <property type="match status" value="1"/>
</dbReference>
<dbReference type="InterPro" id="IPR039418">
    <property type="entry name" value="LexA-like"/>
</dbReference>
<dbReference type="CDD" id="cd00093">
    <property type="entry name" value="HTH_XRE"/>
    <property type="match status" value="1"/>
</dbReference>
<accession>A0A1Y2SA78</accession>
<dbReference type="AlphaFoldDB" id="A0A1Y2SA78"/>
<dbReference type="InterPro" id="IPR036286">
    <property type="entry name" value="LexA/Signal_pep-like_sf"/>
</dbReference>
<dbReference type="STRING" id="351656.Xvie_03558"/>
<sequence>MALDFDILVKNIRYLMYKHNISSVTELSKRLKIPQSTLQRISVGDNKDPKYATMRQLADFFGVSPIDLVECDLQHHESITVVEAAGEFSTQNFTNIPVRNDIAISDTPVSRSEGNQYLRWPSYDTEAYAVKCTSTALMPRIKDGEFVVIEPNHEISSGDEVLITPTEGNPTVKTFLFERDGYYHLLPVNEDHAPIRTLKNKIESLHYVAGVAKPNLIKK</sequence>
<dbReference type="SMART" id="SM00530">
    <property type="entry name" value="HTH_XRE"/>
    <property type="match status" value="1"/>
</dbReference>
<dbReference type="Proteomes" id="UP000194350">
    <property type="component" value="Unassembled WGS sequence"/>
</dbReference>
<dbReference type="SUPFAM" id="SSF51306">
    <property type="entry name" value="LexA/Signal peptidase"/>
    <property type="match status" value="1"/>
</dbReference>
<dbReference type="Gene3D" id="1.10.260.40">
    <property type="entry name" value="lambda repressor-like DNA-binding domains"/>
    <property type="match status" value="1"/>
</dbReference>
<dbReference type="CDD" id="cd06529">
    <property type="entry name" value="S24_LexA-like"/>
    <property type="match status" value="1"/>
</dbReference>
<dbReference type="RefSeq" id="WP_086110462.1">
    <property type="nucleotide sequence ID" value="NZ_CAWNGD010000069.1"/>
</dbReference>
<comment type="caution">
    <text evidence="5">The sequence shown here is derived from an EMBL/GenBank/DDBJ whole genome shotgun (WGS) entry which is preliminary data.</text>
</comment>
<keyword evidence="1" id="KW-0805">Transcription regulation</keyword>
<evidence type="ECO:0000259" key="4">
    <source>
        <dbReference type="PROSITE" id="PS50943"/>
    </source>
</evidence>
<dbReference type="InterPro" id="IPR015927">
    <property type="entry name" value="Peptidase_S24_S26A/B/C"/>
</dbReference>
<evidence type="ECO:0000256" key="1">
    <source>
        <dbReference type="ARBA" id="ARBA00023015"/>
    </source>
</evidence>
<dbReference type="Pfam" id="PF13443">
    <property type="entry name" value="HTH_26"/>
    <property type="match status" value="1"/>
</dbReference>
<dbReference type="InterPro" id="IPR010982">
    <property type="entry name" value="Lambda_DNA-bd_dom_sf"/>
</dbReference>
<dbReference type="PANTHER" id="PTHR40661">
    <property type="match status" value="1"/>
</dbReference>
<gene>
    <name evidence="5" type="ORF">Xvie_03558</name>
</gene>
<reference evidence="5 6" key="1">
    <citation type="submission" date="2016-10" db="EMBL/GenBank/DDBJ databases">
        <title>Systematic genetic and metabolomic analysis of Xenorhabdus and Photorhabdus spp., highlights the requirements for a dual symbiotic and pathogenic life style.</title>
        <authorList>
            <person name="Tobias N.J."/>
            <person name="Wolff H."/>
            <person name="Djahanschiri B."/>
            <person name="Pidot S.J."/>
            <person name="Stinear T.P."/>
            <person name="Ebersberger I."/>
            <person name="Bode H.B."/>
        </authorList>
    </citation>
    <scope>NUCLEOTIDE SEQUENCE [LARGE SCALE GENOMIC DNA]</scope>
    <source>
        <strain evidence="5 6">DSM 22392</strain>
    </source>
</reference>
<keyword evidence="3" id="KW-0804">Transcription</keyword>
<dbReference type="OrthoDB" id="9791537at2"/>
<dbReference type="EMBL" id="MUBJ01000026">
    <property type="protein sequence ID" value="OTA14621.1"/>
    <property type="molecule type" value="Genomic_DNA"/>
</dbReference>
<dbReference type="SUPFAM" id="SSF47413">
    <property type="entry name" value="lambda repressor-like DNA-binding domains"/>
    <property type="match status" value="1"/>
</dbReference>
<organism evidence="5 6">
    <name type="scientific">Xenorhabdus vietnamensis</name>
    <dbReference type="NCBI Taxonomy" id="351656"/>
    <lineage>
        <taxon>Bacteria</taxon>
        <taxon>Pseudomonadati</taxon>
        <taxon>Pseudomonadota</taxon>
        <taxon>Gammaproteobacteria</taxon>
        <taxon>Enterobacterales</taxon>
        <taxon>Morganellaceae</taxon>
        <taxon>Xenorhabdus</taxon>
    </lineage>
</organism>
<dbReference type="GO" id="GO:0003677">
    <property type="term" value="F:DNA binding"/>
    <property type="evidence" value="ECO:0007669"/>
    <property type="project" value="UniProtKB-KW"/>
</dbReference>
<dbReference type="PANTHER" id="PTHR40661:SF3">
    <property type="entry name" value="FELS-1 PROPHAGE TRANSCRIPTIONAL REGULATOR"/>
    <property type="match status" value="1"/>
</dbReference>
<name>A0A1Y2SA78_9GAMM</name>
<dbReference type="Pfam" id="PF00717">
    <property type="entry name" value="Peptidase_S24"/>
    <property type="match status" value="1"/>
</dbReference>
<protein>
    <submittedName>
        <fullName evidence="5">Phage repressor protein</fullName>
    </submittedName>
</protein>
<evidence type="ECO:0000313" key="6">
    <source>
        <dbReference type="Proteomes" id="UP000194350"/>
    </source>
</evidence>
<proteinExistence type="predicted"/>
<evidence type="ECO:0000256" key="3">
    <source>
        <dbReference type="ARBA" id="ARBA00023163"/>
    </source>
</evidence>
<feature type="domain" description="HTH cro/C1-type" evidence="4">
    <location>
        <begin position="23"/>
        <end position="68"/>
    </location>
</feature>
<keyword evidence="6" id="KW-1185">Reference proteome</keyword>
<keyword evidence="2" id="KW-0238">DNA-binding</keyword>
<evidence type="ECO:0000256" key="2">
    <source>
        <dbReference type="ARBA" id="ARBA00023125"/>
    </source>
</evidence>
<dbReference type="Gene3D" id="2.10.109.10">
    <property type="entry name" value="Umud Fragment, subunit A"/>
    <property type="match status" value="1"/>
</dbReference>
<evidence type="ECO:0000313" key="5">
    <source>
        <dbReference type="EMBL" id="OTA14621.1"/>
    </source>
</evidence>